<proteinExistence type="predicted"/>
<evidence type="ECO:0000313" key="2">
    <source>
        <dbReference type="EMBL" id="MBB6165135.1"/>
    </source>
</evidence>
<dbReference type="RefSeq" id="WP_183996179.1">
    <property type="nucleotide sequence ID" value="NZ_BMHW01000009.1"/>
</dbReference>
<keyword evidence="3" id="KW-1185">Reference proteome</keyword>
<sequence length="162" mass="18230">MPKLKDLDKFKNAKGLVETTDSQSEKPLYRRSGFEGIVSFETMDERISSYLTNAREHAGISRADFAAMIGLATAVYGRYERAESRMTVTRMIHLCELLDILPIDIISVVAPHLYGRTPEEAKDYVELTHIIRNLPHDTVRDLMGLLKRMTPDTTASDQASNG</sequence>
<evidence type="ECO:0000259" key="1">
    <source>
        <dbReference type="PROSITE" id="PS50943"/>
    </source>
</evidence>
<organism evidence="2 3">
    <name type="scientific">Rhizobium wenxiniae</name>
    <dbReference type="NCBI Taxonomy" id="1737357"/>
    <lineage>
        <taxon>Bacteria</taxon>
        <taxon>Pseudomonadati</taxon>
        <taxon>Pseudomonadota</taxon>
        <taxon>Alphaproteobacteria</taxon>
        <taxon>Hyphomicrobiales</taxon>
        <taxon>Rhizobiaceae</taxon>
        <taxon>Rhizobium/Agrobacterium group</taxon>
        <taxon>Rhizobium</taxon>
    </lineage>
</organism>
<dbReference type="GO" id="GO:0003677">
    <property type="term" value="F:DNA binding"/>
    <property type="evidence" value="ECO:0007669"/>
    <property type="project" value="InterPro"/>
</dbReference>
<accession>A0A7W9YAR6</accession>
<dbReference type="EMBL" id="JACHEG010000008">
    <property type="protein sequence ID" value="MBB6165135.1"/>
    <property type="molecule type" value="Genomic_DNA"/>
</dbReference>
<dbReference type="Pfam" id="PF01381">
    <property type="entry name" value="HTH_3"/>
    <property type="match status" value="1"/>
</dbReference>
<comment type="caution">
    <text evidence="2">The sequence shown here is derived from an EMBL/GenBank/DDBJ whole genome shotgun (WGS) entry which is preliminary data.</text>
</comment>
<feature type="domain" description="HTH cro/C1-type" evidence="1">
    <location>
        <begin position="51"/>
        <end position="106"/>
    </location>
</feature>
<dbReference type="SMART" id="SM00530">
    <property type="entry name" value="HTH_XRE"/>
    <property type="match status" value="1"/>
</dbReference>
<dbReference type="CDD" id="cd00093">
    <property type="entry name" value="HTH_XRE"/>
    <property type="match status" value="1"/>
</dbReference>
<reference evidence="2 3" key="1">
    <citation type="submission" date="2020-08" db="EMBL/GenBank/DDBJ databases">
        <title>Genomic Encyclopedia of Type Strains, Phase IV (KMG-IV): sequencing the most valuable type-strain genomes for metagenomic binning, comparative biology and taxonomic classification.</title>
        <authorList>
            <person name="Goeker M."/>
        </authorList>
    </citation>
    <scope>NUCLEOTIDE SEQUENCE [LARGE SCALE GENOMIC DNA]</scope>
    <source>
        <strain evidence="2 3">DSM 100734</strain>
    </source>
</reference>
<dbReference type="Proteomes" id="UP000547879">
    <property type="component" value="Unassembled WGS sequence"/>
</dbReference>
<dbReference type="Gene3D" id="1.10.260.40">
    <property type="entry name" value="lambda repressor-like DNA-binding domains"/>
    <property type="match status" value="1"/>
</dbReference>
<dbReference type="SUPFAM" id="SSF47413">
    <property type="entry name" value="lambda repressor-like DNA-binding domains"/>
    <property type="match status" value="1"/>
</dbReference>
<dbReference type="InterPro" id="IPR010982">
    <property type="entry name" value="Lambda_DNA-bd_dom_sf"/>
</dbReference>
<gene>
    <name evidence="2" type="ORF">HNQ72_004981</name>
</gene>
<protein>
    <submittedName>
        <fullName evidence="2">Transcriptional regulator with XRE-family HTH domain</fullName>
    </submittedName>
</protein>
<dbReference type="InterPro" id="IPR001387">
    <property type="entry name" value="Cro/C1-type_HTH"/>
</dbReference>
<name>A0A7W9YAR6_9HYPH</name>
<dbReference type="AlphaFoldDB" id="A0A7W9YAR6"/>
<evidence type="ECO:0000313" key="3">
    <source>
        <dbReference type="Proteomes" id="UP000547879"/>
    </source>
</evidence>
<dbReference type="PROSITE" id="PS50943">
    <property type="entry name" value="HTH_CROC1"/>
    <property type="match status" value="1"/>
</dbReference>